<keyword evidence="2" id="KW-0418">Kinase</keyword>
<dbReference type="EMBL" id="JAAHFQ010000241">
    <property type="protein sequence ID" value="NER28641.1"/>
    <property type="molecule type" value="Genomic_DNA"/>
</dbReference>
<protein>
    <submittedName>
        <fullName evidence="2">Serine/threonine protein kinase</fullName>
    </submittedName>
</protein>
<dbReference type="Pfam" id="PF14516">
    <property type="entry name" value="AAA_35"/>
    <property type="match status" value="1"/>
</dbReference>
<reference evidence="2" key="1">
    <citation type="submission" date="2019-11" db="EMBL/GenBank/DDBJ databases">
        <title>Genomic insights into an expanded diversity of filamentous marine cyanobacteria reveals the extraordinary biosynthetic potential of Moorea and Okeania.</title>
        <authorList>
            <person name="Ferreira Leao T."/>
            <person name="Wang M."/>
            <person name="Moss N."/>
            <person name="Da Silva R."/>
            <person name="Sanders J."/>
            <person name="Nurk S."/>
            <person name="Gurevich A."/>
            <person name="Humphrey G."/>
            <person name="Reher R."/>
            <person name="Zhu Q."/>
            <person name="Belda-Ferre P."/>
            <person name="Glukhov E."/>
            <person name="Rex R."/>
            <person name="Dorrestein P.C."/>
            <person name="Knight R."/>
            <person name="Pevzner P."/>
            <person name="Gerwick W.H."/>
            <person name="Gerwick L."/>
        </authorList>
    </citation>
    <scope>NUCLEOTIDE SEQUENCE</scope>
    <source>
        <strain evidence="2">SIO1C4</strain>
    </source>
</reference>
<evidence type="ECO:0000259" key="1">
    <source>
        <dbReference type="Pfam" id="PF26355"/>
    </source>
</evidence>
<comment type="caution">
    <text evidence="2">The sequence shown here is derived from an EMBL/GenBank/DDBJ whole genome shotgun (WGS) entry which is preliminary data.</text>
</comment>
<evidence type="ECO:0000313" key="2">
    <source>
        <dbReference type="EMBL" id="NER28641.1"/>
    </source>
</evidence>
<accession>A0A6B3NG81</accession>
<organism evidence="2">
    <name type="scientific">Symploca sp. SIO1C4</name>
    <dbReference type="NCBI Taxonomy" id="2607765"/>
    <lineage>
        <taxon>Bacteria</taxon>
        <taxon>Bacillati</taxon>
        <taxon>Cyanobacteriota</taxon>
        <taxon>Cyanophyceae</taxon>
        <taxon>Coleofasciculales</taxon>
        <taxon>Coleofasciculaceae</taxon>
        <taxon>Symploca</taxon>
    </lineage>
</organism>
<proteinExistence type="predicted"/>
<dbReference type="Gene3D" id="3.40.50.300">
    <property type="entry name" value="P-loop containing nucleotide triphosphate hydrolases"/>
    <property type="match status" value="1"/>
</dbReference>
<keyword evidence="2" id="KW-0723">Serine/threonine-protein kinase</keyword>
<dbReference type="InterPro" id="IPR027417">
    <property type="entry name" value="P-loop_NTPase"/>
</dbReference>
<dbReference type="SUPFAM" id="SSF52540">
    <property type="entry name" value="P-loop containing nucleoside triphosphate hydrolases"/>
    <property type="match status" value="1"/>
</dbReference>
<dbReference type="InterPro" id="IPR058651">
    <property type="entry name" value="HTH_VMAP-M9"/>
</dbReference>
<keyword evidence="2" id="KW-0808">Transferase</keyword>
<gene>
    <name evidence="2" type="ORF">F6J89_13660</name>
</gene>
<dbReference type="AlphaFoldDB" id="A0A6B3NG81"/>
<name>A0A6B3NG81_9CYAN</name>
<dbReference type="Pfam" id="PF26355">
    <property type="entry name" value="HTH_VMAP-M9"/>
    <property type="match status" value="1"/>
</dbReference>
<feature type="domain" description="vWA-MoxR associated protein N-terminal HTH" evidence="1">
    <location>
        <begin position="1"/>
        <end position="84"/>
    </location>
</feature>
<sequence>MNLDSLLAIVNRKLLESSNRPLNSAETMVLRGIWQHQTYSEIAHQEGYSSGYFTNVVPPELYRRLSNLIGRRVNKKNCRVLLESYAATQELTQAIFQGQEHAPFSLALHQALLPPYPSGSIPLNSPFYIEHYCLEQQIYQEISKPGALVRIKAPGEMGKTSLLLRILEYANNQSYRTVSLNLEQVDEEILNNTNRLLRWLCAHVTEELKLQPQLDDYWDEDIGSKVSCSLYFRSYLLEQIDPPLVLVLDEVNQIFEHPQVAKDFLSLLRSWYEEAKRLPIWQQLRLVIAHSTEVYVPLQLNHSPFNVGLAIQLTAFNLEQVQQLAQRYQLNWSEGEQAQQLMAMVGGHPALVHTALYHLSRGELTLAQLLKEAPTSSGIYHHHLQRHLATIQEQPTLAQALGKVLNAGQAVNLEPILAYKLSSMGLIYQSGNGVSVSCELYRQYFTQVLHQEMLIKN</sequence>
<dbReference type="GO" id="GO:0004674">
    <property type="term" value="F:protein serine/threonine kinase activity"/>
    <property type="evidence" value="ECO:0007669"/>
    <property type="project" value="UniProtKB-KW"/>
</dbReference>